<dbReference type="EMBL" id="MT254578">
    <property type="protein sequence ID" value="QIW89896.1"/>
    <property type="molecule type" value="Genomic_DNA"/>
</dbReference>
<reference evidence="1 2" key="1">
    <citation type="submission" date="2020-03" db="EMBL/GenBank/DDBJ databases">
        <authorList>
            <person name="Skorynina A."/>
            <person name="Kazantseva O."/>
            <person name="Baycher S."/>
            <person name="Piligrimova E."/>
            <person name="Kuliabin V."/>
            <person name="Shadrin A."/>
        </authorList>
    </citation>
    <scope>NUCLEOTIDE SEQUENCE [LARGE SCALE GENOMIC DNA]</scope>
</reference>
<protein>
    <submittedName>
        <fullName evidence="1">Uncharacterized protein</fullName>
    </submittedName>
</protein>
<accession>A0A6H0X6H6</accession>
<organism evidence="1 2">
    <name type="scientific">Bacillus phage Izhevsk</name>
    <dbReference type="NCBI Taxonomy" id="2724322"/>
    <lineage>
        <taxon>Viruses</taxon>
        <taxon>Duplodnaviria</taxon>
        <taxon>Heunggongvirae</taxon>
        <taxon>Uroviricota</taxon>
        <taxon>Caudoviricetes</taxon>
        <taxon>Joanripponvirinae</taxon>
        <taxon>Tsamsavirus</taxon>
        <taxon>Tsamsavirus izhevsk</taxon>
    </lineage>
</organism>
<evidence type="ECO:0000313" key="1">
    <source>
        <dbReference type="EMBL" id="QIW89896.1"/>
    </source>
</evidence>
<keyword evidence="2" id="KW-1185">Reference proteome</keyword>
<proteinExistence type="predicted"/>
<evidence type="ECO:0000313" key="2">
    <source>
        <dbReference type="Proteomes" id="UP000503405"/>
    </source>
</evidence>
<name>A0A6H0X6H6_9CAUD</name>
<sequence>MINDNSKLVVYLNSVVNSVFKILPLFEEKNVGVDTYIESLLFELYGLNESVNVEHSYEYISLLSTLESVRAEISKENSRKATVKREIFKCINIIKNMVGKLEEVGE</sequence>
<dbReference type="Proteomes" id="UP000503405">
    <property type="component" value="Segment"/>
</dbReference>
<gene>
    <name evidence="1" type="ORF">Izhevsk_215</name>
</gene>